<comment type="caution">
    <text evidence="7">The sequence shown here is derived from an EMBL/GenBank/DDBJ whole genome shotgun (WGS) entry which is preliminary data.</text>
</comment>
<gene>
    <name evidence="7" type="ORF">EDD66_107144</name>
</gene>
<dbReference type="Proteomes" id="UP000273083">
    <property type="component" value="Unassembled WGS sequence"/>
</dbReference>
<proteinExistence type="inferred from homology"/>
<evidence type="ECO:0000313" key="7">
    <source>
        <dbReference type="EMBL" id="ROR27230.1"/>
    </source>
</evidence>
<dbReference type="Pfam" id="PF00669">
    <property type="entry name" value="Flagellin_N"/>
    <property type="match status" value="1"/>
</dbReference>
<dbReference type="GO" id="GO:0009288">
    <property type="term" value="C:bacterial-type flagellum"/>
    <property type="evidence" value="ECO:0007669"/>
    <property type="project" value="UniProtKB-SubCell"/>
</dbReference>
<keyword evidence="3 4" id="KW-0975">Bacterial flagellum</keyword>
<dbReference type="PANTHER" id="PTHR42792:SF2">
    <property type="entry name" value="FLAGELLIN"/>
    <property type="match status" value="1"/>
</dbReference>
<keyword evidence="7" id="KW-0966">Cell projection</keyword>
<dbReference type="Pfam" id="PF00700">
    <property type="entry name" value="Flagellin_C"/>
    <property type="match status" value="1"/>
</dbReference>
<dbReference type="SUPFAM" id="SSF64518">
    <property type="entry name" value="Phase 1 flagellin"/>
    <property type="match status" value="1"/>
</dbReference>
<comment type="function">
    <text evidence="4">Flagellin is the subunit protein which polymerizes to form the filaments of bacterial flagella.</text>
</comment>
<organism evidence="7 8">
    <name type="scientific">Mobilisporobacter senegalensis</name>
    <dbReference type="NCBI Taxonomy" id="1329262"/>
    <lineage>
        <taxon>Bacteria</taxon>
        <taxon>Bacillati</taxon>
        <taxon>Bacillota</taxon>
        <taxon>Clostridia</taxon>
        <taxon>Lachnospirales</taxon>
        <taxon>Lachnospiraceae</taxon>
        <taxon>Mobilisporobacter</taxon>
    </lineage>
</organism>
<evidence type="ECO:0000313" key="8">
    <source>
        <dbReference type="Proteomes" id="UP000273083"/>
    </source>
</evidence>
<keyword evidence="7" id="KW-0969">Cilium</keyword>
<sequence length="505" mass="56004">MILQHNLSAMAAQKQLNINSNQKSKLGEKLSTGYKINRAADNSAGLTISEKMRAQIRGLNTASENVQDGISLIQTADGAMSEIHSMLQRIREISIQAYNGTNATKDKEAIQDEINNLISEIDKLATTTEFNTQKILQGIAGQIELYVGDEMPSWLSMPTKLEVNNPLVGSATFQNTDHELVTSNGIESVWTPTLSDNASAVIDFSNIGIPSAVDNLNSLIGKGFYSTCSTCSDQYSICFSTTNFVPDNIYGYPTVININDLIQAATNNTMTNDELAEELVSRISNIANSRYSHFTEYTPNSTNPKQLVIYDWRDGRAPSYSAYGQIINHLTYQKSQSDIILQVGANSNDSLEIVLPKITLQNLRLQYGYNSYYGVVDSTQTITTYPDAEFGYDSNGEYTIINLGDPHTETITTASNGSLDDIDYAINYISRERSRMGSYQNRLEHINSNLLNTSENLQSSESRIRDADIAELMVLFMKHDLIMKSGDSILAQANQQPEFVLRLLE</sequence>
<evidence type="ECO:0000256" key="3">
    <source>
        <dbReference type="ARBA" id="ARBA00023143"/>
    </source>
</evidence>
<dbReference type="InterPro" id="IPR042187">
    <property type="entry name" value="Flagellin_C_sub2"/>
</dbReference>
<dbReference type="PRINTS" id="PR00207">
    <property type="entry name" value="FLAGELLIN"/>
</dbReference>
<dbReference type="RefSeq" id="WP_170164345.1">
    <property type="nucleotide sequence ID" value="NZ_RJVG01000007.1"/>
</dbReference>
<keyword evidence="8" id="KW-1185">Reference proteome</keyword>
<dbReference type="GO" id="GO:0005198">
    <property type="term" value="F:structural molecule activity"/>
    <property type="evidence" value="ECO:0007669"/>
    <property type="project" value="UniProtKB-UniRule"/>
</dbReference>
<accession>A0A3N1XKI8</accession>
<evidence type="ECO:0000259" key="6">
    <source>
        <dbReference type="Pfam" id="PF00700"/>
    </source>
</evidence>
<name>A0A3N1XKI8_9FIRM</name>
<keyword evidence="4" id="KW-0964">Secreted</keyword>
<dbReference type="Gene3D" id="6.10.10.10">
    <property type="entry name" value="Flagellar export chaperone, C-terminal domain"/>
    <property type="match status" value="1"/>
</dbReference>
<dbReference type="Gene3D" id="1.20.1330.10">
    <property type="entry name" value="f41 fragment of flagellin, N-terminal domain"/>
    <property type="match status" value="2"/>
</dbReference>
<feature type="domain" description="Flagellin C-terminal" evidence="6">
    <location>
        <begin position="420"/>
        <end position="504"/>
    </location>
</feature>
<comment type="similarity">
    <text evidence="1 4">Belongs to the bacterial flagellin family.</text>
</comment>
<evidence type="ECO:0000256" key="2">
    <source>
        <dbReference type="ARBA" id="ARBA00020110"/>
    </source>
</evidence>
<dbReference type="GO" id="GO:0005576">
    <property type="term" value="C:extracellular region"/>
    <property type="evidence" value="ECO:0007669"/>
    <property type="project" value="UniProtKB-SubCell"/>
</dbReference>
<comment type="subcellular location">
    <subcellularLocation>
        <location evidence="4">Secreted</location>
    </subcellularLocation>
    <subcellularLocation>
        <location evidence="4">Bacterial flagellum</location>
    </subcellularLocation>
</comment>
<evidence type="ECO:0000256" key="4">
    <source>
        <dbReference type="RuleBase" id="RU362073"/>
    </source>
</evidence>
<reference evidence="7 8" key="1">
    <citation type="submission" date="2018-11" db="EMBL/GenBank/DDBJ databases">
        <title>Genomic Encyclopedia of Type Strains, Phase IV (KMG-IV): sequencing the most valuable type-strain genomes for metagenomic binning, comparative biology and taxonomic classification.</title>
        <authorList>
            <person name="Goeker M."/>
        </authorList>
    </citation>
    <scope>NUCLEOTIDE SEQUENCE [LARGE SCALE GENOMIC DNA]</scope>
    <source>
        <strain evidence="7 8">DSM 26537</strain>
    </source>
</reference>
<feature type="domain" description="Flagellin N-terminal" evidence="5">
    <location>
        <begin position="5"/>
        <end position="139"/>
    </location>
</feature>
<dbReference type="PANTHER" id="PTHR42792">
    <property type="entry name" value="FLAGELLIN"/>
    <property type="match status" value="1"/>
</dbReference>
<dbReference type="AlphaFoldDB" id="A0A3N1XKI8"/>
<protein>
    <recommendedName>
        <fullName evidence="2 4">Flagellin</fullName>
    </recommendedName>
</protein>
<keyword evidence="7" id="KW-0282">Flagellum</keyword>
<dbReference type="InterPro" id="IPR046358">
    <property type="entry name" value="Flagellin_C"/>
</dbReference>
<evidence type="ECO:0000256" key="1">
    <source>
        <dbReference type="ARBA" id="ARBA00005709"/>
    </source>
</evidence>
<evidence type="ECO:0000259" key="5">
    <source>
        <dbReference type="Pfam" id="PF00669"/>
    </source>
</evidence>
<dbReference type="EMBL" id="RJVG01000007">
    <property type="protein sequence ID" value="ROR27230.1"/>
    <property type="molecule type" value="Genomic_DNA"/>
</dbReference>
<dbReference type="InterPro" id="IPR001029">
    <property type="entry name" value="Flagellin_N"/>
</dbReference>
<dbReference type="InterPro" id="IPR001492">
    <property type="entry name" value="Flagellin"/>
</dbReference>